<dbReference type="Gene3D" id="3.40.50.410">
    <property type="entry name" value="von Willebrand factor, type A domain"/>
    <property type="match status" value="1"/>
</dbReference>
<gene>
    <name evidence="1" type="ORF">LCGC14_0399810</name>
</gene>
<comment type="caution">
    <text evidence="1">The sequence shown here is derived from an EMBL/GenBank/DDBJ whole genome shotgun (WGS) entry which is preliminary data.</text>
</comment>
<organism evidence="1">
    <name type="scientific">marine sediment metagenome</name>
    <dbReference type="NCBI Taxonomy" id="412755"/>
    <lineage>
        <taxon>unclassified sequences</taxon>
        <taxon>metagenomes</taxon>
        <taxon>ecological metagenomes</taxon>
    </lineage>
</organism>
<protein>
    <recommendedName>
        <fullName evidence="2">VWFA domain-containing protein</fullName>
    </recommendedName>
</protein>
<dbReference type="InterPro" id="IPR036465">
    <property type="entry name" value="vWFA_dom_sf"/>
</dbReference>
<accession>A0A0F9VJ33</accession>
<evidence type="ECO:0008006" key="2">
    <source>
        <dbReference type="Google" id="ProtNLM"/>
    </source>
</evidence>
<dbReference type="EMBL" id="LAZR01000342">
    <property type="protein sequence ID" value="KKN73536.1"/>
    <property type="molecule type" value="Genomic_DNA"/>
</dbReference>
<reference evidence="1" key="1">
    <citation type="journal article" date="2015" name="Nature">
        <title>Complex archaea that bridge the gap between prokaryotes and eukaryotes.</title>
        <authorList>
            <person name="Spang A."/>
            <person name="Saw J.H."/>
            <person name="Jorgensen S.L."/>
            <person name="Zaremba-Niedzwiedzka K."/>
            <person name="Martijn J."/>
            <person name="Lind A.E."/>
            <person name="van Eijk R."/>
            <person name="Schleper C."/>
            <person name="Guy L."/>
            <person name="Ettema T.J."/>
        </authorList>
    </citation>
    <scope>NUCLEOTIDE SEQUENCE</scope>
</reference>
<proteinExistence type="predicted"/>
<sequence length="242" mass="25740">MSKKGFTEIVAIVDRSGSMQEIRADAMGGFNAFLADQQKLPGEATMTVVLFDHEYIVLHSNVKVQDIAPLDESTYIPRGQTALYDAIGRAVNEVKGRIDGMAEADKPEGVIFAILTDGMENASAEFSKDGVTKMIAEQQKEGREFAFLAAGQDAFEIGRGIGIKQQAVANFVGSAKGVRAAFSGVSHYAAEYRSGGSRQLMANSCSMQSMVDDAMAVGVSPDDLAKEIAKEDADAEGSANKP</sequence>
<dbReference type="AlphaFoldDB" id="A0A0F9VJ33"/>
<name>A0A0F9VJ33_9ZZZZ</name>
<evidence type="ECO:0000313" key="1">
    <source>
        <dbReference type="EMBL" id="KKN73536.1"/>
    </source>
</evidence>
<dbReference type="SUPFAM" id="SSF53300">
    <property type="entry name" value="vWA-like"/>
    <property type="match status" value="1"/>
</dbReference>